<feature type="domain" description="Protein kinase" evidence="1">
    <location>
        <begin position="94"/>
        <end position="323"/>
    </location>
</feature>
<dbReference type="GO" id="GO:0070059">
    <property type="term" value="P:intrinsic apoptotic signaling pathway in response to endoplasmic reticulum stress"/>
    <property type="evidence" value="ECO:0007669"/>
    <property type="project" value="TreeGrafter"/>
</dbReference>
<dbReference type="InterPro" id="IPR000719">
    <property type="entry name" value="Prot_kinase_dom"/>
</dbReference>
<dbReference type="PROSITE" id="PS50011">
    <property type="entry name" value="PROTEIN_KINASE_DOM"/>
    <property type="match status" value="1"/>
</dbReference>
<dbReference type="SUPFAM" id="SSF56112">
    <property type="entry name" value="Protein kinase-like (PK-like)"/>
    <property type="match status" value="1"/>
</dbReference>
<dbReference type="GO" id="GO:0004674">
    <property type="term" value="F:protein serine/threonine kinase activity"/>
    <property type="evidence" value="ECO:0007669"/>
    <property type="project" value="InterPro"/>
</dbReference>
<feature type="non-terminal residue" evidence="2">
    <location>
        <position position="1"/>
    </location>
</feature>
<dbReference type="Pfam" id="PF00069">
    <property type="entry name" value="Pkinase"/>
    <property type="match status" value="1"/>
</dbReference>
<name>A0A0B7K9I3_BIOOC</name>
<dbReference type="GO" id="GO:0005524">
    <property type="term" value="F:ATP binding"/>
    <property type="evidence" value="ECO:0007669"/>
    <property type="project" value="InterPro"/>
</dbReference>
<reference evidence="2" key="1">
    <citation type="submission" date="2015-01" db="EMBL/GenBank/DDBJ databases">
        <authorList>
            <person name="Durling Mikael"/>
        </authorList>
    </citation>
    <scope>NUCLEOTIDE SEQUENCE</scope>
</reference>
<evidence type="ECO:0000313" key="2">
    <source>
        <dbReference type="EMBL" id="CEO52187.1"/>
    </source>
</evidence>
<dbReference type="AlphaFoldDB" id="A0A0B7K9I3"/>
<dbReference type="InterPro" id="IPR011009">
    <property type="entry name" value="Kinase-like_dom_sf"/>
</dbReference>
<protein>
    <recommendedName>
        <fullName evidence="1">Protein kinase domain-containing protein</fullName>
    </recommendedName>
</protein>
<sequence length="323" mass="37092">RSNSCPQHSFHFSSFCSFHFIRLHPTTNNYCLAFPRRSHLLLSTFSTMVEQAQPTTTTASASTDEKPQLVKSLQDLTIIEHYDRGATKPKATTFFHITEDEELYFGETAKSKFDTTIEEFNQALERVPDEDVWPEILPGTQLSLAPEGLTEESAFLKRPEIISFHPGGSNNDMIPRSILRETLIMEQISRSPHPVFIRYLGCRVRRDRITAIWLERHDITLKDYVETPGFKNLDKGKFMDSIDSAVYHLHSLGLAHNDINPSNIMVKDDMLPVLIDFGSCQPFGYNLDSLGTVGWYEKPFFTSEKEHDTYGLKKLREWIKNPE</sequence>
<proteinExistence type="predicted"/>
<gene>
    <name evidence="2" type="ORF">BN869_000008245_1</name>
</gene>
<dbReference type="PANTHER" id="PTHR13954">
    <property type="entry name" value="IRE1-RELATED"/>
    <property type="match status" value="1"/>
</dbReference>
<dbReference type="Gene3D" id="1.10.510.10">
    <property type="entry name" value="Transferase(Phosphotransferase) domain 1"/>
    <property type="match status" value="1"/>
</dbReference>
<accession>A0A0B7K9I3</accession>
<dbReference type="PANTHER" id="PTHR13954:SF6">
    <property type="entry name" value="NON-SPECIFIC SERINE_THREONINE PROTEIN KINASE"/>
    <property type="match status" value="1"/>
</dbReference>
<dbReference type="GO" id="GO:0051082">
    <property type="term" value="F:unfolded protein binding"/>
    <property type="evidence" value="ECO:0007669"/>
    <property type="project" value="TreeGrafter"/>
</dbReference>
<dbReference type="GO" id="GO:0036498">
    <property type="term" value="P:IRE1-mediated unfolded protein response"/>
    <property type="evidence" value="ECO:0007669"/>
    <property type="project" value="TreeGrafter"/>
</dbReference>
<dbReference type="GO" id="GO:1990604">
    <property type="term" value="C:IRE1-TRAF2-ASK1 complex"/>
    <property type="evidence" value="ECO:0007669"/>
    <property type="project" value="TreeGrafter"/>
</dbReference>
<dbReference type="EMBL" id="CDPU01000027">
    <property type="protein sequence ID" value="CEO52187.1"/>
    <property type="molecule type" value="Genomic_DNA"/>
</dbReference>
<evidence type="ECO:0000259" key="1">
    <source>
        <dbReference type="PROSITE" id="PS50011"/>
    </source>
</evidence>
<dbReference type="GO" id="GO:0004521">
    <property type="term" value="F:RNA endonuclease activity"/>
    <property type="evidence" value="ECO:0007669"/>
    <property type="project" value="InterPro"/>
</dbReference>
<organism evidence="2">
    <name type="scientific">Bionectria ochroleuca</name>
    <name type="common">Gliocladium roseum</name>
    <dbReference type="NCBI Taxonomy" id="29856"/>
    <lineage>
        <taxon>Eukaryota</taxon>
        <taxon>Fungi</taxon>
        <taxon>Dikarya</taxon>
        <taxon>Ascomycota</taxon>
        <taxon>Pezizomycotina</taxon>
        <taxon>Sordariomycetes</taxon>
        <taxon>Hypocreomycetidae</taxon>
        <taxon>Hypocreales</taxon>
        <taxon>Bionectriaceae</taxon>
        <taxon>Clonostachys</taxon>
    </lineage>
</organism>
<dbReference type="InterPro" id="IPR045133">
    <property type="entry name" value="IRE1/2-like"/>
</dbReference>